<dbReference type="PANTHER" id="PTHR46160">
    <property type="entry name" value="ALPHA-TECTORIN-RELATED"/>
    <property type="match status" value="1"/>
</dbReference>
<evidence type="ECO:0000259" key="1">
    <source>
        <dbReference type="PROSITE" id="PS51220"/>
    </source>
</evidence>
<dbReference type="Pfam" id="PF06119">
    <property type="entry name" value="NIDO"/>
    <property type="match status" value="1"/>
</dbReference>
<organism evidence="2 3">
    <name type="scientific">Cyprinus carpio carpio</name>
    <dbReference type="NCBI Taxonomy" id="630221"/>
    <lineage>
        <taxon>Eukaryota</taxon>
        <taxon>Metazoa</taxon>
        <taxon>Chordata</taxon>
        <taxon>Craniata</taxon>
        <taxon>Vertebrata</taxon>
        <taxon>Euteleostomi</taxon>
        <taxon>Actinopterygii</taxon>
        <taxon>Neopterygii</taxon>
        <taxon>Teleostei</taxon>
        <taxon>Ostariophysi</taxon>
        <taxon>Cypriniformes</taxon>
        <taxon>Cyprinidae</taxon>
        <taxon>Cyprininae</taxon>
        <taxon>Cyprinus</taxon>
    </lineage>
</organism>
<sequence>ACFFSRTREFILTYPFLSANKFPRFWGWRQSEPPAEDGSSDVIFLQQPFRYFGRTYNQIFVNNNGYLTFTEPLSAYNPTLDSARDIVAPLWTRLDNRRGGTVSYREDTSNAVLAQVTAAVNQYFPNIPFAATSAFVATWDSVAYHNGGGVRFTVIFDYQ</sequence>
<dbReference type="Proteomes" id="UP001108240">
    <property type="component" value="Unplaced"/>
</dbReference>
<feature type="domain" description="NIDO" evidence="1">
    <location>
        <begin position="89"/>
        <end position="159"/>
    </location>
</feature>
<evidence type="ECO:0000313" key="2">
    <source>
        <dbReference type="Ensembl" id="ENSCCRP00000102124.1"/>
    </source>
</evidence>
<dbReference type="GO" id="GO:0007160">
    <property type="term" value="P:cell-matrix adhesion"/>
    <property type="evidence" value="ECO:0007669"/>
    <property type="project" value="InterPro"/>
</dbReference>
<dbReference type="Ensembl" id="ENSCCRT00000163943.1">
    <property type="protein sequence ID" value="ENSCCRP00000102124.1"/>
    <property type="gene ID" value="ENSCCRG00000015773.2"/>
</dbReference>
<dbReference type="PROSITE" id="PS51220">
    <property type="entry name" value="NIDO"/>
    <property type="match status" value="1"/>
</dbReference>
<dbReference type="AlphaFoldDB" id="A0A9J7X497"/>
<accession>A0A9J7X497</accession>
<dbReference type="InterPro" id="IPR052749">
    <property type="entry name" value="Alpha-tectorin"/>
</dbReference>
<evidence type="ECO:0000313" key="3">
    <source>
        <dbReference type="Proteomes" id="UP001108240"/>
    </source>
</evidence>
<protein>
    <recommendedName>
        <fullName evidence="1">NIDO domain-containing protein</fullName>
    </recommendedName>
</protein>
<name>A0A9J7X497_CYPCA</name>
<proteinExistence type="predicted"/>
<keyword evidence="3" id="KW-1185">Reference proteome</keyword>
<dbReference type="InterPro" id="IPR003886">
    <property type="entry name" value="NIDO_dom"/>
</dbReference>
<reference evidence="2" key="2">
    <citation type="submission" date="2025-09" db="UniProtKB">
        <authorList>
            <consortium name="Ensembl"/>
        </authorList>
    </citation>
    <scope>IDENTIFICATION</scope>
</reference>
<reference evidence="2" key="1">
    <citation type="submission" date="2025-08" db="UniProtKB">
        <authorList>
            <consortium name="Ensembl"/>
        </authorList>
    </citation>
    <scope>IDENTIFICATION</scope>
</reference>
<dbReference type="PANTHER" id="PTHR46160:SF9">
    <property type="entry name" value="PROTEIN PRY2-RELATED"/>
    <property type="match status" value="1"/>
</dbReference>
<dbReference type="GeneTree" id="ENSGT00940000164679"/>